<reference evidence="8" key="1">
    <citation type="submission" date="2019-08" db="EMBL/GenBank/DDBJ databases">
        <authorList>
            <person name="Liu F."/>
        </authorList>
    </citation>
    <scope>NUCLEOTIDE SEQUENCE [LARGE SCALE GENOMIC DNA]</scope>
    <source>
        <strain evidence="8">PA1801</strain>
        <tissue evidence="8">Leaf</tissue>
    </source>
</reference>
<sequence>MGATTICAIHDVHVGYHLVPAGTTAMVNVWAITLNEDVWADAEKFRLERFMEEDVGRCAWGKPWVWQRFIYGRLSYLKDSDGFLVRMEKWWT</sequence>
<evidence type="ECO:0000256" key="4">
    <source>
        <dbReference type="ARBA" id="ARBA00022723"/>
    </source>
</evidence>
<dbReference type="GO" id="GO:0005506">
    <property type="term" value="F:iron ion binding"/>
    <property type="evidence" value="ECO:0007669"/>
    <property type="project" value="InterPro"/>
</dbReference>
<evidence type="ECO:0000256" key="7">
    <source>
        <dbReference type="ARBA" id="ARBA00023033"/>
    </source>
</evidence>
<comment type="cofactor">
    <cofactor evidence="1">
        <name>heme</name>
        <dbReference type="ChEBI" id="CHEBI:30413"/>
    </cofactor>
</comment>
<dbReference type="InterPro" id="IPR051996">
    <property type="entry name" value="Cytochrome_P450_78A"/>
</dbReference>
<evidence type="ECO:0000256" key="5">
    <source>
        <dbReference type="ARBA" id="ARBA00023002"/>
    </source>
</evidence>
<keyword evidence="5" id="KW-0560">Oxidoreductase</keyword>
<keyword evidence="7" id="KW-0503">Monooxygenase</keyword>
<keyword evidence="9" id="KW-1185">Reference proteome</keyword>
<evidence type="ECO:0000256" key="1">
    <source>
        <dbReference type="ARBA" id="ARBA00001971"/>
    </source>
</evidence>
<dbReference type="SUPFAM" id="SSF48264">
    <property type="entry name" value="Cytochrome P450"/>
    <property type="match status" value="1"/>
</dbReference>
<dbReference type="GO" id="GO:0004497">
    <property type="term" value="F:monooxygenase activity"/>
    <property type="evidence" value="ECO:0007669"/>
    <property type="project" value="UniProtKB-KW"/>
</dbReference>
<evidence type="ECO:0000313" key="8">
    <source>
        <dbReference type="EMBL" id="KAA3460841.1"/>
    </source>
</evidence>
<evidence type="ECO:0000313" key="9">
    <source>
        <dbReference type="Proteomes" id="UP000325315"/>
    </source>
</evidence>
<comment type="similarity">
    <text evidence="2">Belongs to the cytochrome P450 family.</text>
</comment>
<accession>A0A5B6URY4</accession>
<keyword evidence="3" id="KW-0349">Heme</keyword>
<dbReference type="Proteomes" id="UP000325315">
    <property type="component" value="Unassembled WGS sequence"/>
</dbReference>
<dbReference type="GO" id="GO:0016705">
    <property type="term" value="F:oxidoreductase activity, acting on paired donors, with incorporation or reduction of molecular oxygen"/>
    <property type="evidence" value="ECO:0007669"/>
    <property type="project" value="InterPro"/>
</dbReference>
<protein>
    <submittedName>
        <fullName evidence="8">Cytochrome P450 78A5</fullName>
    </submittedName>
</protein>
<dbReference type="OrthoDB" id="1650844at2759"/>
<evidence type="ECO:0000256" key="2">
    <source>
        <dbReference type="ARBA" id="ARBA00010617"/>
    </source>
</evidence>
<dbReference type="Gene3D" id="1.10.630.10">
    <property type="entry name" value="Cytochrome P450"/>
    <property type="match status" value="1"/>
</dbReference>
<dbReference type="AlphaFoldDB" id="A0A5B6URY4"/>
<gene>
    <name evidence="8" type="ORF">EPI10_027462</name>
</gene>
<keyword evidence="4" id="KW-0479">Metal-binding</keyword>
<evidence type="ECO:0000256" key="6">
    <source>
        <dbReference type="ARBA" id="ARBA00023004"/>
    </source>
</evidence>
<dbReference type="Pfam" id="PF00067">
    <property type="entry name" value="p450"/>
    <property type="match status" value="1"/>
</dbReference>
<comment type="caution">
    <text evidence="8">The sequence shown here is derived from an EMBL/GenBank/DDBJ whole genome shotgun (WGS) entry which is preliminary data.</text>
</comment>
<keyword evidence="6" id="KW-0408">Iron</keyword>
<dbReference type="InterPro" id="IPR036396">
    <property type="entry name" value="Cyt_P450_sf"/>
</dbReference>
<organism evidence="8 9">
    <name type="scientific">Gossypium australe</name>
    <dbReference type="NCBI Taxonomy" id="47621"/>
    <lineage>
        <taxon>Eukaryota</taxon>
        <taxon>Viridiplantae</taxon>
        <taxon>Streptophyta</taxon>
        <taxon>Embryophyta</taxon>
        <taxon>Tracheophyta</taxon>
        <taxon>Spermatophyta</taxon>
        <taxon>Magnoliopsida</taxon>
        <taxon>eudicotyledons</taxon>
        <taxon>Gunneridae</taxon>
        <taxon>Pentapetalae</taxon>
        <taxon>rosids</taxon>
        <taxon>malvids</taxon>
        <taxon>Malvales</taxon>
        <taxon>Malvaceae</taxon>
        <taxon>Malvoideae</taxon>
        <taxon>Gossypium</taxon>
    </lineage>
</organism>
<dbReference type="GO" id="GO:0020037">
    <property type="term" value="F:heme binding"/>
    <property type="evidence" value="ECO:0007669"/>
    <property type="project" value="InterPro"/>
</dbReference>
<evidence type="ECO:0000256" key="3">
    <source>
        <dbReference type="ARBA" id="ARBA00022617"/>
    </source>
</evidence>
<dbReference type="PANTHER" id="PTHR47946:SF10">
    <property type="entry name" value="CYTOCHROME P450 78A5"/>
    <property type="match status" value="1"/>
</dbReference>
<proteinExistence type="inferred from homology"/>
<dbReference type="EMBL" id="SMMG02000009">
    <property type="protein sequence ID" value="KAA3460841.1"/>
    <property type="molecule type" value="Genomic_DNA"/>
</dbReference>
<dbReference type="InterPro" id="IPR001128">
    <property type="entry name" value="Cyt_P450"/>
</dbReference>
<name>A0A5B6URY4_9ROSI</name>
<dbReference type="PANTHER" id="PTHR47946">
    <property type="entry name" value="CYTOCHROME P450 78A7-RELATED"/>
    <property type="match status" value="1"/>
</dbReference>